<protein>
    <recommendedName>
        <fullName evidence="4">COP9 signalosome complex subunit 3</fullName>
    </recommendedName>
</protein>
<name>A8WR50_CAEBR</name>
<accession>A8WR50</accession>
<feature type="domain" description="PCI" evidence="9">
    <location>
        <begin position="530"/>
        <end position="699"/>
    </location>
</feature>
<dbReference type="HOGENOM" id="CLU_376545_0_0_1"/>
<dbReference type="Pfam" id="PF22788">
    <property type="entry name" value="COP9_hel_rpt"/>
    <property type="match status" value="2"/>
</dbReference>
<dbReference type="OMA" id="HIGHEAN"/>
<organism evidence="10 11">
    <name type="scientific">Caenorhabditis briggsae</name>
    <dbReference type="NCBI Taxonomy" id="6238"/>
    <lineage>
        <taxon>Eukaryota</taxon>
        <taxon>Metazoa</taxon>
        <taxon>Ecdysozoa</taxon>
        <taxon>Nematoda</taxon>
        <taxon>Chromadorea</taxon>
        <taxon>Rhabditida</taxon>
        <taxon>Rhabditina</taxon>
        <taxon>Rhabditomorpha</taxon>
        <taxon>Rhabditoidea</taxon>
        <taxon>Rhabditidae</taxon>
        <taxon>Peloderinae</taxon>
        <taxon>Caenorhabditis</taxon>
    </lineage>
</organism>
<evidence type="ECO:0000256" key="3">
    <source>
        <dbReference type="ARBA" id="ARBA00007084"/>
    </source>
</evidence>
<evidence type="ECO:0000256" key="5">
    <source>
        <dbReference type="ARBA" id="ARBA00022490"/>
    </source>
</evidence>
<sequence length="750" mass="84387">MSRDVSLSPKSNENRFGSGATANEPIKVEVVNEEQVDCNLNSTANQLGFSSTLSTSFVASEDLSESIDDLTVTKEKKKIKPSKLAEDLTRKRKDTTNSITNFFHRFTRGDREEKKIVEEEEEEPVERPEKLISPESEEKWFESRTLDEQHIGHEANADVYEWDPNNMSETLVREPPPLDPNNAIFEEKGMLKLLEEFRNGELRWLDEPQISAMEKVKEAHEDVSNIHLKVYEIESAKRKKRKNKLSKESVRIVESLENNKAMATFFNKFFTGASSSAASSDCGNMDMLCQAINQLQTESHENVGERAADIVRQNKDLFEKKTADVEVFLTNCNAHVGSAAMAAAIKGLFDSSSSKNNEQGQERAVELIHHYLEENQLIGEHLKLVPEFIFPLIRSVGCYCMEKKHKPEIGQKIISKALATMYPPGGSHSNVLTSAHSVLFACALKTKDYSSVEPFVNIHIDEVANEKRVQDASLDEQFPTYSIARLKGSHKGQGPMSSLGNTNTPSPYLNPKFVLDYLYNGACVLIELKNYKGALFLLETLLSIPAYSAQDQIVEGYKKFVLVSLILNGVVVDNTDKLPGTRSLKLKTPEYKHLSEVKFNRSANTHAKVDELVQNAKDKLRRDGNLELAKLMVAEMRKKTIVALAKIFSSVRVSEIQKLAFLKNRNQVTDLIEQLVAENRINVTVEGEMVFWSEVAPVPSRHDILEKIAKVDHLNNLLQIKNKDMKSGSGRQKPSILYNEDEGLSMPPIE</sequence>
<dbReference type="Proteomes" id="UP000008549">
    <property type="component" value="Unassembled WGS sequence"/>
</dbReference>
<evidence type="ECO:0000313" key="11">
    <source>
        <dbReference type="Proteomes" id="UP000008549"/>
    </source>
</evidence>
<dbReference type="PANTHER" id="PTHR10758">
    <property type="entry name" value="26S PROTEASOME NON-ATPASE REGULATORY SUBUNIT 3/COP9 SIGNALOSOME COMPLEX SUBUNIT 3"/>
    <property type="match status" value="1"/>
</dbReference>
<evidence type="ECO:0000256" key="6">
    <source>
        <dbReference type="ARBA" id="ARBA00022790"/>
    </source>
</evidence>
<feature type="region of interest" description="Disordered" evidence="8">
    <location>
        <begin position="1"/>
        <end position="24"/>
    </location>
</feature>
<dbReference type="InterPro" id="IPR000717">
    <property type="entry name" value="PCI_dom"/>
</dbReference>
<dbReference type="AlphaFoldDB" id="A8WR50"/>
<keyword evidence="6" id="KW-0736">Signalosome</keyword>
<reference evidence="10 11" key="1">
    <citation type="journal article" date="2003" name="PLoS Biol.">
        <title>The genome sequence of Caenorhabditis briggsae: a platform for comparative genomics.</title>
        <authorList>
            <person name="Stein L.D."/>
            <person name="Bao Z."/>
            <person name="Blasiar D."/>
            <person name="Blumenthal T."/>
            <person name="Brent M.R."/>
            <person name="Chen N."/>
            <person name="Chinwalla A."/>
            <person name="Clarke L."/>
            <person name="Clee C."/>
            <person name="Coghlan A."/>
            <person name="Coulson A."/>
            <person name="D'Eustachio P."/>
            <person name="Fitch D.H."/>
            <person name="Fulton L.A."/>
            <person name="Fulton R.E."/>
            <person name="Griffiths-Jones S."/>
            <person name="Harris T.W."/>
            <person name="Hillier L.W."/>
            <person name="Kamath R."/>
            <person name="Kuwabara P.E."/>
            <person name="Mardis E.R."/>
            <person name="Marra M.A."/>
            <person name="Miner T.L."/>
            <person name="Minx P."/>
            <person name="Mullikin J.C."/>
            <person name="Plumb R.W."/>
            <person name="Rogers J."/>
            <person name="Schein J.E."/>
            <person name="Sohrmann M."/>
            <person name="Spieth J."/>
            <person name="Stajich J.E."/>
            <person name="Wei C."/>
            <person name="Willey D."/>
            <person name="Wilson R.K."/>
            <person name="Durbin R."/>
            <person name="Waterston R.H."/>
        </authorList>
    </citation>
    <scope>NUCLEOTIDE SEQUENCE [LARGE SCALE GENOMIC DNA]</scope>
    <source>
        <strain evidence="10 11">AF16</strain>
    </source>
</reference>
<keyword evidence="7" id="KW-0539">Nucleus</keyword>
<dbReference type="eggNOG" id="KOG2582">
    <property type="taxonomic scope" value="Eukaryota"/>
</dbReference>
<dbReference type="STRING" id="6238.A8WR50"/>
<evidence type="ECO:0000313" key="10">
    <source>
        <dbReference type="EMBL" id="CAP22958.1"/>
    </source>
</evidence>
<evidence type="ECO:0000256" key="7">
    <source>
        <dbReference type="ARBA" id="ARBA00023242"/>
    </source>
</evidence>
<dbReference type="InterPro" id="IPR055089">
    <property type="entry name" value="COP9_N"/>
</dbReference>
<evidence type="ECO:0000256" key="4">
    <source>
        <dbReference type="ARBA" id="ARBA00014878"/>
    </source>
</evidence>
<dbReference type="GO" id="GO:0008180">
    <property type="term" value="C:COP9 signalosome"/>
    <property type="evidence" value="ECO:0000318"/>
    <property type="project" value="GO_Central"/>
</dbReference>
<dbReference type="Pfam" id="PF01399">
    <property type="entry name" value="PCI"/>
    <property type="match status" value="1"/>
</dbReference>
<feature type="region of interest" description="Disordered" evidence="8">
    <location>
        <begin position="723"/>
        <end position="750"/>
    </location>
</feature>
<evidence type="ECO:0000259" key="9">
    <source>
        <dbReference type="PROSITE" id="PS50250"/>
    </source>
</evidence>
<dbReference type="PANTHER" id="PTHR10758:SF1">
    <property type="entry name" value="COP9 SIGNALOSOME COMPLEX SUBUNIT 3"/>
    <property type="match status" value="1"/>
</dbReference>
<evidence type="ECO:0000256" key="2">
    <source>
        <dbReference type="ARBA" id="ARBA00004496"/>
    </source>
</evidence>
<evidence type="ECO:0000256" key="8">
    <source>
        <dbReference type="SAM" id="MobiDB-lite"/>
    </source>
</evidence>
<dbReference type="RefSeq" id="XP_002634109.1">
    <property type="nucleotide sequence ID" value="XM_002634063.1"/>
</dbReference>
<gene>
    <name evidence="10" type="primary">Cbr-csn-3</name>
    <name evidence="10" type="ORF">CBG_01662</name>
</gene>
<dbReference type="FunCoup" id="A8WR50">
    <property type="interactions" value="1974"/>
</dbReference>
<dbReference type="GO" id="GO:0005737">
    <property type="term" value="C:cytoplasm"/>
    <property type="evidence" value="ECO:0007669"/>
    <property type="project" value="UniProtKB-SubCell"/>
</dbReference>
<comment type="similarity">
    <text evidence="3">Belongs to the CSN3 family.</text>
</comment>
<proteinExistence type="inferred from homology"/>
<keyword evidence="11" id="KW-1185">Reference proteome</keyword>
<evidence type="ECO:0000256" key="1">
    <source>
        <dbReference type="ARBA" id="ARBA00004123"/>
    </source>
</evidence>
<keyword evidence="5" id="KW-0963">Cytoplasm</keyword>
<dbReference type="CTD" id="8576104"/>
<dbReference type="PROSITE" id="PS50250">
    <property type="entry name" value="PCI"/>
    <property type="match status" value="1"/>
</dbReference>
<dbReference type="KEGG" id="cbr:CBG_01662"/>
<reference evidence="10 11" key="2">
    <citation type="journal article" date="2011" name="PLoS Genet.">
        <title>Caenorhabditis briggsae recombinant inbred line genotypes reveal inter-strain incompatibility and the evolution of recombination.</title>
        <authorList>
            <person name="Ross J.A."/>
            <person name="Koboldt D.C."/>
            <person name="Staisch J.E."/>
            <person name="Chamberlin H.M."/>
            <person name="Gupta B.P."/>
            <person name="Miller R.D."/>
            <person name="Baird S.E."/>
            <person name="Haag E.S."/>
        </authorList>
    </citation>
    <scope>NUCLEOTIDE SEQUENCE [LARGE SCALE GENOMIC DNA]</scope>
    <source>
        <strain evidence="10 11">AF16</strain>
    </source>
</reference>
<dbReference type="EMBL" id="HE601298">
    <property type="protein sequence ID" value="CAP22958.1"/>
    <property type="molecule type" value="Genomic_DNA"/>
</dbReference>
<dbReference type="GeneID" id="8576104"/>
<dbReference type="InterPro" id="IPR050756">
    <property type="entry name" value="CSN3"/>
</dbReference>
<dbReference type="InParanoid" id="A8WR50"/>
<dbReference type="GO" id="GO:0006511">
    <property type="term" value="P:ubiquitin-dependent protein catabolic process"/>
    <property type="evidence" value="ECO:0000318"/>
    <property type="project" value="GO_Central"/>
</dbReference>
<comment type="subcellular location">
    <subcellularLocation>
        <location evidence="2">Cytoplasm</location>
    </subcellularLocation>
    <subcellularLocation>
        <location evidence="1">Nucleus</location>
    </subcellularLocation>
</comment>